<dbReference type="Proteomes" id="UP001052739">
    <property type="component" value="Unassembled WGS sequence"/>
</dbReference>
<proteinExistence type="predicted"/>
<dbReference type="EMBL" id="BNDW01000117">
    <property type="protein sequence ID" value="GHI27362.1"/>
    <property type="molecule type" value="Genomic_DNA"/>
</dbReference>
<dbReference type="PANTHER" id="PTHR31902">
    <property type="entry name" value="ACTIN PATCHES DISTAL PROTEIN 1"/>
    <property type="match status" value="1"/>
</dbReference>
<protein>
    <recommendedName>
        <fullName evidence="3">Sucrase ferredoxin</fullName>
    </recommendedName>
</protein>
<name>A0ABQ3PQR8_9ACTN</name>
<dbReference type="Gene3D" id="3.40.30.10">
    <property type="entry name" value="Glutaredoxin"/>
    <property type="match status" value="1"/>
</dbReference>
<dbReference type="InterPro" id="IPR009737">
    <property type="entry name" value="Aim32/Apd1-like"/>
</dbReference>
<dbReference type="SUPFAM" id="SSF52833">
    <property type="entry name" value="Thioredoxin-like"/>
    <property type="match status" value="1"/>
</dbReference>
<sequence>MTTPTPPPARFLCSDAARLRGDPIAGTAPYGSVWILVEYRAGWPFNGFDGVGLDPGIKARVNSAARASRARVLLIRRHGRGRTDERPRWAVLRHERGGAHRQEWGTWDDDRDLARIVTALDGPGEQGHPPVVLVCAHGLHDTCCAVRGRPVARALSEEWPQLVWECTHVGGDRFAANVAVAPDGVYYGDLDARSAVKVVEDHLANRIHPDHLRGYTDLTPPQQAALSAVLHHAGPSGRHDYAVEETLRGDDRWRVRVTGRLAGLSTFEVEVHAHRAPAHPLTCRALSPSSAVYYDVTSLHVREGGRDEIPDRIA</sequence>
<dbReference type="Pfam" id="PF06999">
    <property type="entry name" value="Suc_Fer-like"/>
    <property type="match status" value="1"/>
</dbReference>
<organism evidence="1 2">
    <name type="scientific">Streptomyces hydrogenans</name>
    <dbReference type="NCBI Taxonomy" id="1873719"/>
    <lineage>
        <taxon>Bacteria</taxon>
        <taxon>Bacillati</taxon>
        <taxon>Actinomycetota</taxon>
        <taxon>Actinomycetes</taxon>
        <taxon>Kitasatosporales</taxon>
        <taxon>Streptomycetaceae</taxon>
        <taxon>Streptomyces</taxon>
    </lineage>
</organism>
<dbReference type="PANTHER" id="PTHR31902:SF22">
    <property type="entry name" value="SLL1203 PROTEIN"/>
    <property type="match status" value="1"/>
</dbReference>
<dbReference type="InterPro" id="IPR036249">
    <property type="entry name" value="Thioredoxin-like_sf"/>
</dbReference>
<comment type="caution">
    <text evidence="1">The sequence shown here is derived from an EMBL/GenBank/DDBJ whole genome shotgun (WGS) entry which is preliminary data.</text>
</comment>
<dbReference type="RefSeq" id="WP_190221761.1">
    <property type="nucleotide sequence ID" value="NZ_BNBS01000005.1"/>
</dbReference>
<accession>A0ABQ3PQR8</accession>
<evidence type="ECO:0000313" key="1">
    <source>
        <dbReference type="EMBL" id="GHI27362.1"/>
    </source>
</evidence>
<reference evidence="1" key="1">
    <citation type="submission" date="2024-05" db="EMBL/GenBank/DDBJ databases">
        <title>Whole genome shotgun sequence of Streptomyces hydrogenans NBRC 13475.</title>
        <authorList>
            <person name="Komaki H."/>
            <person name="Tamura T."/>
        </authorList>
    </citation>
    <scope>NUCLEOTIDE SEQUENCE</scope>
    <source>
        <strain evidence="1">NBRC 13475</strain>
    </source>
</reference>
<gene>
    <name evidence="1" type="ORF">Shyd_87330</name>
</gene>
<keyword evidence="2" id="KW-1185">Reference proteome</keyword>
<evidence type="ECO:0000313" key="2">
    <source>
        <dbReference type="Proteomes" id="UP001052739"/>
    </source>
</evidence>
<evidence type="ECO:0008006" key="3">
    <source>
        <dbReference type="Google" id="ProtNLM"/>
    </source>
</evidence>